<evidence type="ECO:0000256" key="1">
    <source>
        <dbReference type="SAM" id="MobiDB-lite"/>
    </source>
</evidence>
<dbReference type="AlphaFoldDB" id="A0A9Q1FIH0"/>
<evidence type="ECO:0000313" key="2">
    <source>
        <dbReference type="EMBL" id="KAJ8359557.1"/>
    </source>
</evidence>
<sequence length="78" mass="8443">MSTKRKPPAVYGTPQTSACSPETAAANIQPMTNINQQTVGQRRPDQNAEGLTLLLTCLTLATSRMKASLSMKFRSPFS</sequence>
<dbReference type="EMBL" id="JAINUF010000005">
    <property type="protein sequence ID" value="KAJ8359557.1"/>
    <property type="molecule type" value="Genomic_DNA"/>
</dbReference>
<proteinExistence type="predicted"/>
<protein>
    <submittedName>
        <fullName evidence="2">Uncharacterized protein</fullName>
    </submittedName>
</protein>
<evidence type="ECO:0000313" key="3">
    <source>
        <dbReference type="Proteomes" id="UP001152622"/>
    </source>
</evidence>
<comment type="caution">
    <text evidence="2">The sequence shown here is derived from an EMBL/GenBank/DDBJ whole genome shotgun (WGS) entry which is preliminary data.</text>
</comment>
<organism evidence="2 3">
    <name type="scientific">Synaphobranchus kaupii</name>
    <name type="common">Kaup's arrowtooth eel</name>
    <dbReference type="NCBI Taxonomy" id="118154"/>
    <lineage>
        <taxon>Eukaryota</taxon>
        <taxon>Metazoa</taxon>
        <taxon>Chordata</taxon>
        <taxon>Craniata</taxon>
        <taxon>Vertebrata</taxon>
        <taxon>Euteleostomi</taxon>
        <taxon>Actinopterygii</taxon>
        <taxon>Neopterygii</taxon>
        <taxon>Teleostei</taxon>
        <taxon>Anguilliformes</taxon>
        <taxon>Synaphobranchidae</taxon>
        <taxon>Synaphobranchus</taxon>
    </lineage>
</organism>
<name>A0A9Q1FIH0_SYNKA</name>
<reference evidence="2" key="1">
    <citation type="journal article" date="2023" name="Science">
        <title>Genome structures resolve the early diversification of teleost fishes.</title>
        <authorList>
            <person name="Parey E."/>
            <person name="Louis A."/>
            <person name="Montfort J."/>
            <person name="Bouchez O."/>
            <person name="Roques C."/>
            <person name="Iampietro C."/>
            <person name="Lluch J."/>
            <person name="Castinel A."/>
            <person name="Donnadieu C."/>
            <person name="Desvignes T."/>
            <person name="Floi Bucao C."/>
            <person name="Jouanno E."/>
            <person name="Wen M."/>
            <person name="Mejri S."/>
            <person name="Dirks R."/>
            <person name="Jansen H."/>
            <person name="Henkel C."/>
            <person name="Chen W.J."/>
            <person name="Zahm M."/>
            <person name="Cabau C."/>
            <person name="Klopp C."/>
            <person name="Thompson A.W."/>
            <person name="Robinson-Rechavi M."/>
            <person name="Braasch I."/>
            <person name="Lecointre G."/>
            <person name="Bobe J."/>
            <person name="Postlethwait J.H."/>
            <person name="Berthelot C."/>
            <person name="Roest Crollius H."/>
            <person name="Guiguen Y."/>
        </authorList>
    </citation>
    <scope>NUCLEOTIDE SEQUENCE</scope>
    <source>
        <strain evidence="2">WJC10195</strain>
    </source>
</reference>
<dbReference type="Proteomes" id="UP001152622">
    <property type="component" value="Chromosome 5"/>
</dbReference>
<accession>A0A9Q1FIH0</accession>
<gene>
    <name evidence="2" type="ORF">SKAU_G00160820</name>
</gene>
<feature type="region of interest" description="Disordered" evidence="1">
    <location>
        <begin position="1"/>
        <end position="21"/>
    </location>
</feature>
<keyword evidence="3" id="KW-1185">Reference proteome</keyword>